<evidence type="ECO:0000313" key="3">
    <source>
        <dbReference type="EMBL" id="CAI9938212.1"/>
    </source>
</evidence>
<reference evidence="3" key="1">
    <citation type="submission" date="2023-06" db="EMBL/GenBank/DDBJ databases">
        <authorList>
            <person name="Kurt Z."/>
        </authorList>
    </citation>
    <scope>NUCLEOTIDE SEQUENCE</scope>
</reference>
<dbReference type="Pfam" id="PF00071">
    <property type="entry name" value="Ras"/>
    <property type="match status" value="1"/>
</dbReference>
<dbReference type="SUPFAM" id="SSF52540">
    <property type="entry name" value="P-loop containing nucleoside triphosphate hydrolases"/>
    <property type="match status" value="1"/>
</dbReference>
<dbReference type="EMBL" id="CAXDID020000025">
    <property type="protein sequence ID" value="CAL5990453.1"/>
    <property type="molecule type" value="Genomic_DNA"/>
</dbReference>
<dbReference type="InterPro" id="IPR001806">
    <property type="entry name" value="Small_GTPase"/>
</dbReference>
<keyword evidence="2" id="KW-0342">GTP-binding</keyword>
<dbReference type="InterPro" id="IPR050227">
    <property type="entry name" value="Rab"/>
</dbReference>
<dbReference type="PROSITE" id="PS51419">
    <property type="entry name" value="RAB"/>
    <property type="match status" value="1"/>
</dbReference>
<proteinExistence type="predicted"/>
<dbReference type="Proteomes" id="UP001642409">
    <property type="component" value="Unassembled WGS sequence"/>
</dbReference>
<dbReference type="CDD" id="cd00154">
    <property type="entry name" value="Rab"/>
    <property type="match status" value="1"/>
</dbReference>
<dbReference type="SMART" id="SM00177">
    <property type="entry name" value="ARF"/>
    <property type="match status" value="1"/>
</dbReference>
<sequence>MKESKCVMLGDSSVGKSSVMYRFVRNIFYDTIPCIPEGIFYRDPLKINNESIKFQMWDTVGQERFRSLNKYYYKNAQFVVIVFDVNDQKSFDNVRYWFQQQQQFTLNSAVIIVGNKIDLLTREVTIKQGEDLANELECQYIKCSAKTGQNIIEIFEKIGRIWLSKPQCKEIETPILQKQEESSQKSCF</sequence>
<dbReference type="PANTHER" id="PTHR47977">
    <property type="entry name" value="RAS-RELATED PROTEIN RAB"/>
    <property type="match status" value="1"/>
</dbReference>
<evidence type="ECO:0000313" key="4">
    <source>
        <dbReference type="EMBL" id="CAL5990453.1"/>
    </source>
</evidence>
<dbReference type="FunFam" id="3.40.50.300:FF:001329">
    <property type="entry name" value="Small GTP-binding protein, putative"/>
    <property type="match status" value="1"/>
</dbReference>
<organism evidence="3">
    <name type="scientific">Hexamita inflata</name>
    <dbReference type="NCBI Taxonomy" id="28002"/>
    <lineage>
        <taxon>Eukaryota</taxon>
        <taxon>Metamonada</taxon>
        <taxon>Diplomonadida</taxon>
        <taxon>Hexamitidae</taxon>
        <taxon>Hexamitinae</taxon>
        <taxon>Hexamita</taxon>
    </lineage>
</organism>
<dbReference type="GO" id="GO:0003924">
    <property type="term" value="F:GTPase activity"/>
    <property type="evidence" value="ECO:0007669"/>
    <property type="project" value="InterPro"/>
</dbReference>
<dbReference type="GO" id="GO:0005525">
    <property type="term" value="F:GTP binding"/>
    <property type="evidence" value="ECO:0007669"/>
    <property type="project" value="UniProtKB-KW"/>
</dbReference>
<keyword evidence="5" id="KW-1185">Reference proteome</keyword>
<accession>A0AA86PH65</accession>
<dbReference type="SMART" id="SM00175">
    <property type="entry name" value="RAB"/>
    <property type="match status" value="1"/>
</dbReference>
<dbReference type="SMART" id="SM00174">
    <property type="entry name" value="RHO"/>
    <property type="match status" value="1"/>
</dbReference>
<dbReference type="EMBL" id="CATOUU010000654">
    <property type="protein sequence ID" value="CAI9938212.1"/>
    <property type="molecule type" value="Genomic_DNA"/>
</dbReference>
<dbReference type="Gene3D" id="3.40.50.300">
    <property type="entry name" value="P-loop containing nucleotide triphosphate hydrolases"/>
    <property type="match status" value="1"/>
</dbReference>
<dbReference type="SMART" id="SM00176">
    <property type="entry name" value="RAN"/>
    <property type="match status" value="1"/>
</dbReference>
<dbReference type="PROSITE" id="PS51417">
    <property type="entry name" value="ARF"/>
    <property type="match status" value="1"/>
</dbReference>
<dbReference type="InterPro" id="IPR027417">
    <property type="entry name" value="P-loop_NTPase"/>
</dbReference>
<protein>
    <submittedName>
        <fullName evidence="3">Rab2a</fullName>
    </submittedName>
</protein>
<keyword evidence="1" id="KW-0547">Nucleotide-binding</keyword>
<dbReference type="SMART" id="SM00173">
    <property type="entry name" value="RAS"/>
    <property type="match status" value="1"/>
</dbReference>
<evidence type="ECO:0000256" key="2">
    <source>
        <dbReference type="ARBA" id="ARBA00023134"/>
    </source>
</evidence>
<reference evidence="4 5" key="2">
    <citation type="submission" date="2024-07" db="EMBL/GenBank/DDBJ databases">
        <authorList>
            <person name="Akdeniz Z."/>
        </authorList>
    </citation>
    <scope>NUCLEOTIDE SEQUENCE [LARGE SCALE GENOMIC DNA]</scope>
</reference>
<evidence type="ECO:0000256" key="1">
    <source>
        <dbReference type="ARBA" id="ARBA00022741"/>
    </source>
</evidence>
<dbReference type="PROSITE" id="PS51421">
    <property type="entry name" value="RAS"/>
    <property type="match status" value="1"/>
</dbReference>
<dbReference type="NCBIfam" id="TIGR00231">
    <property type="entry name" value="small_GTP"/>
    <property type="match status" value="1"/>
</dbReference>
<dbReference type="PRINTS" id="PR00449">
    <property type="entry name" value="RASTRNSFRMNG"/>
</dbReference>
<dbReference type="InterPro" id="IPR005225">
    <property type="entry name" value="Small_GTP-bd"/>
</dbReference>
<dbReference type="PROSITE" id="PS51420">
    <property type="entry name" value="RHO"/>
    <property type="match status" value="1"/>
</dbReference>
<evidence type="ECO:0000313" key="5">
    <source>
        <dbReference type="Proteomes" id="UP001642409"/>
    </source>
</evidence>
<comment type="caution">
    <text evidence="3">The sequence shown here is derived from an EMBL/GenBank/DDBJ whole genome shotgun (WGS) entry which is preliminary data.</text>
</comment>
<name>A0AA86PH65_9EUKA</name>
<dbReference type="AlphaFoldDB" id="A0AA86PH65"/>
<gene>
    <name evidence="4" type="ORF">HINF_LOCUS11350</name>
    <name evidence="3" type="ORF">HINF_LOCUS25857</name>
</gene>